<dbReference type="Gene3D" id="2.170.130.10">
    <property type="entry name" value="TonB-dependent receptor, plug domain"/>
    <property type="match status" value="1"/>
</dbReference>
<feature type="compositionally biased region" description="Pro residues" evidence="9">
    <location>
        <begin position="32"/>
        <end position="52"/>
    </location>
</feature>
<evidence type="ECO:0000256" key="7">
    <source>
        <dbReference type="PROSITE-ProRule" id="PRU01360"/>
    </source>
</evidence>
<evidence type="ECO:0000256" key="3">
    <source>
        <dbReference type="ARBA" id="ARBA00022452"/>
    </source>
</evidence>
<feature type="domain" description="TonB-dependent receptor plug" evidence="11">
    <location>
        <begin position="89"/>
        <end position="180"/>
    </location>
</feature>
<comment type="subcellular location">
    <subcellularLocation>
        <location evidence="1 7">Cell outer membrane</location>
        <topology evidence="1 7">Multi-pass membrane protein</topology>
    </subcellularLocation>
</comment>
<keyword evidence="14" id="KW-1185">Reference proteome</keyword>
<keyword evidence="10" id="KW-0732">Signal</keyword>
<dbReference type="InterPro" id="IPR039426">
    <property type="entry name" value="TonB-dep_rcpt-like"/>
</dbReference>
<keyword evidence="5 7" id="KW-0472">Membrane</keyword>
<dbReference type="InterPro" id="IPR037066">
    <property type="entry name" value="Plug_dom_sf"/>
</dbReference>
<dbReference type="Pfam" id="PF14905">
    <property type="entry name" value="OMP_b-brl_3"/>
    <property type="match status" value="1"/>
</dbReference>
<dbReference type="Pfam" id="PF07715">
    <property type="entry name" value="Plug"/>
    <property type="match status" value="1"/>
</dbReference>
<keyword evidence="3 7" id="KW-1134">Transmembrane beta strand</keyword>
<feature type="signal peptide" evidence="10">
    <location>
        <begin position="1"/>
        <end position="27"/>
    </location>
</feature>
<proteinExistence type="inferred from homology"/>
<dbReference type="InterPro" id="IPR012910">
    <property type="entry name" value="Plug_dom"/>
</dbReference>
<feature type="compositionally biased region" description="Basic and acidic residues" evidence="9">
    <location>
        <begin position="89"/>
        <end position="98"/>
    </location>
</feature>
<keyword evidence="13" id="KW-0675">Receptor</keyword>
<dbReference type="InterPro" id="IPR036942">
    <property type="entry name" value="Beta-barrel_TonB_sf"/>
</dbReference>
<dbReference type="Gene3D" id="2.40.170.20">
    <property type="entry name" value="TonB-dependent receptor, beta-barrel domain"/>
    <property type="match status" value="1"/>
</dbReference>
<dbReference type="Proteomes" id="UP001216595">
    <property type="component" value="Unassembled WGS sequence"/>
</dbReference>
<evidence type="ECO:0000313" key="13">
    <source>
        <dbReference type="EMBL" id="MDC7695643.1"/>
    </source>
</evidence>
<evidence type="ECO:0000256" key="9">
    <source>
        <dbReference type="SAM" id="MobiDB-lite"/>
    </source>
</evidence>
<evidence type="ECO:0000259" key="12">
    <source>
        <dbReference type="Pfam" id="PF14905"/>
    </source>
</evidence>
<evidence type="ECO:0000256" key="10">
    <source>
        <dbReference type="SAM" id="SignalP"/>
    </source>
</evidence>
<feature type="region of interest" description="Disordered" evidence="9">
    <location>
        <begin position="27"/>
        <end position="73"/>
    </location>
</feature>
<protein>
    <submittedName>
        <fullName evidence="13">TonB-dependent receptor</fullName>
    </submittedName>
</protein>
<dbReference type="PANTHER" id="PTHR40980">
    <property type="entry name" value="PLUG DOMAIN-CONTAINING PROTEIN"/>
    <property type="match status" value="1"/>
</dbReference>
<evidence type="ECO:0000256" key="2">
    <source>
        <dbReference type="ARBA" id="ARBA00022448"/>
    </source>
</evidence>
<feature type="domain" description="Outer membrane protein beta-barrel" evidence="12">
    <location>
        <begin position="336"/>
        <end position="704"/>
    </location>
</feature>
<keyword evidence="4 7" id="KW-0812">Transmembrane</keyword>
<feature type="region of interest" description="Disordered" evidence="9">
    <location>
        <begin position="89"/>
        <end position="122"/>
    </location>
</feature>
<evidence type="ECO:0000256" key="6">
    <source>
        <dbReference type="ARBA" id="ARBA00023237"/>
    </source>
</evidence>
<evidence type="ECO:0000313" key="14">
    <source>
        <dbReference type="Proteomes" id="UP001216595"/>
    </source>
</evidence>
<dbReference type="PROSITE" id="PS52016">
    <property type="entry name" value="TONB_DEPENDENT_REC_3"/>
    <property type="match status" value="1"/>
</dbReference>
<accession>A0ABT5IHG5</accession>
<evidence type="ECO:0000256" key="4">
    <source>
        <dbReference type="ARBA" id="ARBA00022692"/>
    </source>
</evidence>
<dbReference type="InterPro" id="IPR041700">
    <property type="entry name" value="OMP_b-brl_3"/>
</dbReference>
<reference evidence="13 14" key="1">
    <citation type="submission" date="2023-01" db="EMBL/GenBank/DDBJ databases">
        <title>Novel species of the genus Asticcacaulis isolated from rivers.</title>
        <authorList>
            <person name="Lu H."/>
        </authorList>
    </citation>
    <scope>NUCLEOTIDE SEQUENCE [LARGE SCALE GENOMIC DNA]</scope>
    <source>
        <strain evidence="13 14">DXS10W</strain>
    </source>
</reference>
<keyword evidence="2 7" id="KW-0813">Transport</keyword>
<keyword evidence="8" id="KW-0798">TonB box</keyword>
<dbReference type="EMBL" id="JAQQKW010000010">
    <property type="protein sequence ID" value="MDC7695643.1"/>
    <property type="molecule type" value="Genomic_DNA"/>
</dbReference>
<dbReference type="SUPFAM" id="SSF56935">
    <property type="entry name" value="Porins"/>
    <property type="match status" value="1"/>
</dbReference>
<sequence length="768" mass="83536">MKMPPPYAAFLLASSALSLVLSTPALAQTLPPTSPSPPSAQTVPVPPNPPKPNETRPATNPGEVPATGSGEAIETVTVTAARPITKIDRDVYDPKTDPDTPVSSAADALNKAPGVNVDPDGNVTLRGNSGVQILIDGKPSTMMQGDFRALSLQSLPADDIDSIEVMTSPSAQFGGEGGAGIINIVMKRNRSLRPTLGLRVSAGSEGRYQFGANGSYGKGKVMFNGGVSVNHDVRDTSGTSSRQRISPTGTSVYNTANTSRQTTDTGGMRGAVTINATDRDTLSLQFNASKNQRENETLQSNVDISPLGVQTNSYDRRDDARNAQDQGGLQFNFNHQGDQDGETFKADVRLSSSENTSRTLSDYSYVNPAQDRRTLRNGVSSQDTLALSADYNRNLLGGTFATGFELSSSHSEADNAQYNIDLSSGAQTIDARRSNTFGQDQDQAEAYVTYQRAIGDKWTVLTGLRAENTQVTLNQKTTSTYLNKSYTNYHPSLAVQYMLTARSKLRFNYSHRINRPNINDLNPYIVYYDERNARSGNADLKPSETHSNELRYEFNDRARNLTFTATYFYRKSEDLFVERSLYIDNNTVLLTRRENGGEGKENGVELMYNGRIGTKWDVNLQATYRQEERPPVNSTLTTINKGDSVSGRLRLGYRATANDRFQLNLNAQGRQLTGQGYNDPSYRWNASYSRKISNKLNLTASVQNQGKQRTLIDTDTVKSVSERDQGGTTFMIGLQFNPFGIGGGNRDGGARPGGRGGGNWGGGPGGGF</sequence>
<evidence type="ECO:0000256" key="1">
    <source>
        <dbReference type="ARBA" id="ARBA00004571"/>
    </source>
</evidence>
<dbReference type="PANTHER" id="PTHR40980:SF4">
    <property type="entry name" value="TONB-DEPENDENT RECEPTOR-LIKE BETA-BARREL DOMAIN-CONTAINING PROTEIN"/>
    <property type="match status" value="1"/>
</dbReference>
<feature type="compositionally biased region" description="Polar residues" evidence="9">
    <location>
        <begin position="236"/>
        <end position="265"/>
    </location>
</feature>
<dbReference type="PROSITE" id="PS00430">
    <property type="entry name" value="TONB_DEPENDENT_REC_1"/>
    <property type="match status" value="1"/>
</dbReference>
<feature type="region of interest" description="Disordered" evidence="9">
    <location>
        <begin position="743"/>
        <end position="768"/>
    </location>
</feature>
<evidence type="ECO:0000256" key="8">
    <source>
        <dbReference type="PROSITE-ProRule" id="PRU10143"/>
    </source>
</evidence>
<dbReference type="InterPro" id="IPR010916">
    <property type="entry name" value="TonB_box_CS"/>
</dbReference>
<evidence type="ECO:0000256" key="5">
    <source>
        <dbReference type="ARBA" id="ARBA00023136"/>
    </source>
</evidence>
<feature type="region of interest" description="Disordered" evidence="9">
    <location>
        <begin position="290"/>
        <end position="315"/>
    </location>
</feature>
<feature type="region of interest" description="Disordered" evidence="9">
    <location>
        <begin position="234"/>
        <end position="269"/>
    </location>
</feature>
<feature type="short sequence motif" description="TonB box" evidence="8">
    <location>
        <begin position="75"/>
        <end position="81"/>
    </location>
</feature>
<keyword evidence="6 7" id="KW-0998">Cell outer membrane</keyword>
<feature type="chain" id="PRO_5045604140" evidence="10">
    <location>
        <begin position="28"/>
        <end position="768"/>
    </location>
</feature>
<feature type="compositionally biased region" description="Polar residues" evidence="9">
    <location>
        <begin position="297"/>
        <end position="313"/>
    </location>
</feature>
<comment type="similarity">
    <text evidence="7">Belongs to the TonB-dependent receptor family.</text>
</comment>
<comment type="caution">
    <text evidence="13">The sequence shown here is derived from an EMBL/GenBank/DDBJ whole genome shotgun (WGS) entry which is preliminary data.</text>
</comment>
<evidence type="ECO:0000259" key="11">
    <source>
        <dbReference type="Pfam" id="PF07715"/>
    </source>
</evidence>
<gene>
    <name evidence="13" type="ORF">PQU94_15300</name>
</gene>
<organism evidence="13 14">
    <name type="scientific">Asticcacaulis currens</name>
    <dbReference type="NCBI Taxonomy" id="2984210"/>
    <lineage>
        <taxon>Bacteria</taxon>
        <taxon>Pseudomonadati</taxon>
        <taxon>Pseudomonadota</taxon>
        <taxon>Alphaproteobacteria</taxon>
        <taxon>Caulobacterales</taxon>
        <taxon>Caulobacteraceae</taxon>
        <taxon>Asticcacaulis</taxon>
    </lineage>
</organism>
<name>A0ABT5IHG5_9CAUL</name>
<dbReference type="RefSeq" id="WP_272742302.1">
    <property type="nucleotide sequence ID" value="NZ_JAQQKW010000010.1"/>
</dbReference>